<dbReference type="Pfam" id="PF07519">
    <property type="entry name" value="Tannase"/>
    <property type="match status" value="1"/>
</dbReference>
<dbReference type="KEGG" id="masz:C9I28_07270"/>
<dbReference type="GO" id="GO:0046872">
    <property type="term" value="F:metal ion binding"/>
    <property type="evidence" value="ECO:0007669"/>
    <property type="project" value="UniProtKB-KW"/>
</dbReference>
<keyword evidence="2" id="KW-0719">Serine esterase</keyword>
<sequence length="554" mass="56649">MPVHRTATARAAALLAAPLAAALLAGCGGHESAPAALVAPVACADLASRTVPASAIGLPTGGASVTSAAVVMAATGNYCQVLGKIAGATNAPNSGASATPDIRFQLNLPVGWNGKAVQMGGAGYNGVVVDATAPVPFAPASVPLAQGYATFGSDSGHTGSGASAEFALDEAAIANFGHEHLKKTRDVAVALIRLHYQRLPTRLYFAGASTGGREGMTAIERYPADYDGVVASAPALNFTGVRLHGVKIGQAAYGTPGGHVSRAKQVLIRDTVLAQCDADDGVADRIVANVRTCRAKSAAILAALRCAGGADLGERCLSDAQLATVRAVADDLLLPYRLAHGVERHQGYNILQGADFSGPLGLGGSATLLAPPTFDNGYLFAQGDGYVKYFVAKNAALDTLRFDVNNPGALLPRLVELSATVGATNPDLDAFRARGGKVILMHGLADEVISPNATIAYYQGQVAHYGQDSVDGFMRFYTVPGFGHGTGAFLPSWDALAVLDQWVTAGTAPGALSATDTSPATKGRGRPLCRYPAYPRYLGSGSVDTAASFACVSN</sequence>
<accession>A0A2R4C7G2</accession>
<dbReference type="SUPFAM" id="SSF53474">
    <property type="entry name" value="alpha/beta-Hydrolases"/>
    <property type="match status" value="1"/>
</dbReference>
<dbReference type="OrthoDB" id="7062032at2"/>
<organism evidence="9 10">
    <name type="scientific">Pseudoduganella armeniaca</name>
    <dbReference type="NCBI Taxonomy" id="2072590"/>
    <lineage>
        <taxon>Bacteria</taxon>
        <taxon>Pseudomonadati</taxon>
        <taxon>Pseudomonadota</taxon>
        <taxon>Betaproteobacteria</taxon>
        <taxon>Burkholderiales</taxon>
        <taxon>Oxalobacteraceae</taxon>
        <taxon>Telluria group</taxon>
        <taxon>Pseudoduganella</taxon>
    </lineage>
</organism>
<keyword evidence="4 8" id="KW-0732">Signal</keyword>
<evidence type="ECO:0000256" key="6">
    <source>
        <dbReference type="ARBA" id="ARBA00022837"/>
    </source>
</evidence>
<dbReference type="InterPro" id="IPR029058">
    <property type="entry name" value="AB_hydrolase_fold"/>
</dbReference>
<dbReference type="PANTHER" id="PTHR33938">
    <property type="entry name" value="FERULOYL ESTERASE B-RELATED"/>
    <property type="match status" value="1"/>
</dbReference>
<dbReference type="GO" id="GO:0052689">
    <property type="term" value="F:carboxylic ester hydrolase activity"/>
    <property type="evidence" value="ECO:0007669"/>
    <property type="project" value="UniProtKB-KW"/>
</dbReference>
<name>A0A2R4C7G2_9BURK</name>
<dbReference type="PANTHER" id="PTHR33938:SF15">
    <property type="entry name" value="FERULOYL ESTERASE B-RELATED"/>
    <property type="match status" value="1"/>
</dbReference>
<feature type="signal peptide" evidence="8">
    <location>
        <begin position="1"/>
        <end position="25"/>
    </location>
</feature>
<evidence type="ECO:0000256" key="3">
    <source>
        <dbReference type="ARBA" id="ARBA00022723"/>
    </source>
</evidence>
<keyword evidence="5 9" id="KW-0378">Hydrolase</keyword>
<keyword evidence="7" id="KW-1015">Disulfide bond</keyword>
<dbReference type="PROSITE" id="PS51257">
    <property type="entry name" value="PROKAR_LIPOPROTEIN"/>
    <property type="match status" value="1"/>
</dbReference>
<dbReference type="InterPro" id="IPR011118">
    <property type="entry name" value="Tannase/feruloyl_esterase"/>
</dbReference>
<reference evidence="9 10" key="1">
    <citation type="submission" date="2018-03" db="EMBL/GenBank/DDBJ databases">
        <title>Massilia armeniaca sp. nov., isolated from desert soil.</title>
        <authorList>
            <person name="Huang H."/>
            <person name="Ren M."/>
        </authorList>
    </citation>
    <scope>NUCLEOTIDE SEQUENCE [LARGE SCALE GENOMIC DNA]</scope>
    <source>
        <strain evidence="9 10">ZMN-3</strain>
    </source>
</reference>
<keyword evidence="3" id="KW-0479">Metal-binding</keyword>
<proteinExistence type="inferred from homology"/>
<comment type="similarity">
    <text evidence="1">Belongs to the tannase family.</text>
</comment>
<evidence type="ECO:0000256" key="2">
    <source>
        <dbReference type="ARBA" id="ARBA00022487"/>
    </source>
</evidence>
<evidence type="ECO:0000256" key="8">
    <source>
        <dbReference type="SAM" id="SignalP"/>
    </source>
</evidence>
<evidence type="ECO:0000256" key="5">
    <source>
        <dbReference type="ARBA" id="ARBA00022801"/>
    </source>
</evidence>
<keyword evidence="6" id="KW-0106">Calcium</keyword>
<dbReference type="AlphaFoldDB" id="A0A2R4C7G2"/>
<dbReference type="EMBL" id="CP028324">
    <property type="protein sequence ID" value="AVR95549.1"/>
    <property type="molecule type" value="Genomic_DNA"/>
</dbReference>
<dbReference type="Gene3D" id="3.40.50.1820">
    <property type="entry name" value="alpha/beta hydrolase"/>
    <property type="match status" value="1"/>
</dbReference>
<evidence type="ECO:0000256" key="1">
    <source>
        <dbReference type="ARBA" id="ARBA00006249"/>
    </source>
</evidence>
<evidence type="ECO:0000313" key="9">
    <source>
        <dbReference type="EMBL" id="AVR95549.1"/>
    </source>
</evidence>
<protein>
    <submittedName>
        <fullName evidence="9">Tannase/feruloyl esterase family alpha/beta hydrolase</fullName>
    </submittedName>
</protein>
<evidence type="ECO:0000256" key="4">
    <source>
        <dbReference type="ARBA" id="ARBA00022729"/>
    </source>
</evidence>
<keyword evidence="10" id="KW-1185">Reference proteome</keyword>
<dbReference type="Proteomes" id="UP000240505">
    <property type="component" value="Chromosome"/>
</dbReference>
<feature type="chain" id="PRO_5015334871" evidence="8">
    <location>
        <begin position="26"/>
        <end position="554"/>
    </location>
</feature>
<evidence type="ECO:0000313" key="10">
    <source>
        <dbReference type="Proteomes" id="UP000240505"/>
    </source>
</evidence>
<dbReference type="RefSeq" id="WP_107140900.1">
    <property type="nucleotide sequence ID" value="NZ_CP028324.1"/>
</dbReference>
<gene>
    <name evidence="9" type="ORF">C9I28_07270</name>
</gene>
<evidence type="ECO:0000256" key="7">
    <source>
        <dbReference type="ARBA" id="ARBA00023157"/>
    </source>
</evidence>